<evidence type="ECO:0000313" key="2">
    <source>
        <dbReference type="Proteomes" id="UP000546464"/>
    </source>
</evidence>
<gene>
    <name evidence="1" type="ORF">H5P28_00665</name>
</gene>
<reference evidence="1 2" key="1">
    <citation type="submission" date="2020-07" db="EMBL/GenBank/DDBJ databases">
        <authorList>
            <person name="Feng X."/>
        </authorList>
    </citation>
    <scope>NUCLEOTIDE SEQUENCE [LARGE SCALE GENOMIC DNA]</scope>
    <source>
        <strain evidence="1 2">JCM31066</strain>
    </source>
</reference>
<accession>A0A842H8P9</accession>
<dbReference type="EMBL" id="JACHVB010000010">
    <property type="protein sequence ID" value="MBC2592762.1"/>
    <property type="molecule type" value="Genomic_DNA"/>
</dbReference>
<evidence type="ECO:0000313" key="1">
    <source>
        <dbReference type="EMBL" id="MBC2592762.1"/>
    </source>
</evidence>
<keyword evidence="2" id="KW-1185">Reference proteome</keyword>
<proteinExistence type="predicted"/>
<dbReference type="RefSeq" id="WP_185673782.1">
    <property type="nucleotide sequence ID" value="NZ_JACHVB010000010.1"/>
</dbReference>
<name>A0A842H8P9_9BACT</name>
<sequence>MMSSRELLDCILTELQQVDETPADIEPVGEFPPSYESFLAMLVEAVRAQVPGDNDAEALEQAIAWLNRRKHGFELAFLEFLEGNSLVRADIVNSILHAAGQQRMDRHRACVLARYVDVLGWEQRLKLVRECKVHFDLPDELRDRPDWCLAGQVGELILVCAESFDPIQMAKR</sequence>
<organism evidence="1 2">
    <name type="scientific">Ruficoccus amylovorans</name>
    <dbReference type="NCBI Taxonomy" id="1804625"/>
    <lineage>
        <taxon>Bacteria</taxon>
        <taxon>Pseudomonadati</taxon>
        <taxon>Verrucomicrobiota</taxon>
        <taxon>Opitutia</taxon>
        <taxon>Puniceicoccales</taxon>
        <taxon>Cerasicoccaceae</taxon>
        <taxon>Ruficoccus</taxon>
    </lineage>
</organism>
<dbReference type="AlphaFoldDB" id="A0A842H8P9"/>
<comment type="caution">
    <text evidence="1">The sequence shown here is derived from an EMBL/GenBank/DDBJ whole genome shotgun (WGS) entry which is preliminary data.</text>
</comment>
<protein>
    <submittedName>
        <fullName evidence="1">Uncharacterized protein</fullName>
    </submittedName>
</protein>
<dbReference type="Proteomes" id="UP000546464">
    <property type="component" value="Unassembled WGS sequence"/>
</dbReference>